<name>D0P4W8_PHYIT</name>
<dbReference type="AlphaFoldDB" id="D0P4W8"/>
<comment type="similarity">
    <text evidence="3">Belongs to the RxLR effector family.</text>
</comment>
<evidence type="ECO:0000313" key="8">
    <source>
        <dbReference type="EMBL" id="EEY53715.1"/>
    </source>
</evidence>
<protein>
    <submittedName>
        <fullName evidence="8">RXLR effector family protein, putative</fullName>
    </submittedName>
</protein>
<evidence type="ECO:0000256" key="4">
    <source>
        <dbReference type="ARBA" id="ARBA00022525"/>
    </source>
</evidence>
<dbReference type="InterPro" id="IPR054463">
    <property type="entry name" value="PexRD54_WY"/>
</dbReference>
<gene>
    <name evidence="8" type="ORF">PITG_22013</name>
</gene>
<dbReference type="InParanoid" id="D0P4W8"/>
<keyword evidence="4" id="KW-0964">Secreted</keyword>
<organism evidence="8 9">
    <name type="scientific">Phytophthora infestans (strain T30-4)</name>
    <name type="common">Potato late blight agent</name>
    <dbReference type="NCBI Taxonomy" id="403677"/>
    <lineage>
        <taxon>Eukaryota</taxon>
        <taxon>Sar</taxon>
        <taxon>Stramenopiles</taxon>
        <taxon>Oomycota</taxon>
        <taxon>Peronosporomycetes</taxon>
        <taxon>Peronosporales</taxon>
        <taxon>Peronosporaceae</taxon>
        <taxon>Phytophthora</taxon>
    </lineage>
</organism>
<reference evidence="9" key="1">
    <citation type="journal article" date="2009" name="Nature">
        <title>Genome sequence and analysis of the Irish potato famine pathogen Phytophthora infestans.</title>
        <authorList>
            <consortium name="The Broad Institute Genome Sequencing Platform"/>
            <person name="Haas B.J."/>
            <person name="Kamoun S."/>
            <person name="Zody M.C."/>
            <person name="Jiang R.H."/>
            <person name="Handsaker R.E."/>
            <person name="Cano L.M."/>
            <person name="Grabherr M."/>
            <person name="Kodira C.D."/>
            <person name="Raffaele S."/>
            <person name="Torto-Alalibo T."/>
            <person name="Bozkurt T.O."/>
            <person name="Ah-Fong A.M."/>
            <person name="Alvarado L."/>
            <person name="Anderson V.L."/>
            <person name="Armstrong M.R."/>
            <person name="Avrova A."/>
            <person name="Baxter L."/>
            <person name="Beynon J."/>
            <person name="Boevink P.C."/>
            <person name="Bollmann S.R."/>
            <person name="Bos J.I."/>
            <person name="Bulone V."/>
            <person name="Cai G."/>
            <person name="Cakir C."/>
            <person name="Carrington J.C."/>
            <person name="Chawner M."/>
            <person name="Conti L."/>
            <person name="Costanzo S."/>
            <person name="Ewan R."/>
            <person name="Fahlgren N."/>
            <person name="Fischbach M.A."/>
            <person name="Fugelstad J."/>
            <person name="Gilroy E.M."/>
            <person name="Gnerre S."/>
            <person name="Green P.J."/>
            <person name="Grenville-Briggs L.J."/>
            <person name="Griffith J."/>
            <person name="Grunwald N.J."/>
            <person name="Horn K."/>
            <person name="Horner N.R."/>
            <person name="Hu C.H."/>
            <person name="Huitema E."/>
            <person name="Jeong D.H."/>
            <person name="Jones A.M."/>
            <person name="Jones J.D."/>
            <person name="Jones R.W."/>
            <person name="Karlsson E.K."/>
            <person name="Kunjeti S.G."/>
            <person name="Lamour K."/>
            <person name="Liu Z."/>
            <person name="Ma L."/>
            <person name="Maclean D."/>
            <person name="Chibucos M.C."/>
            <person name="McDonald H."/>
            <person name="McWalters J."/>
            <person name="Meijer H.J."/>
            <person name="Morgan W."/>
            <person name="Morris P.F."/>
            <person name="Munro C.A."/>
            <person name="O'Neill K."/>
            <person name="Ospina-Giraldo M."/>
            <person name="Pinzon A."/>
            <person name="Pritchard L."/>
            <person name="Ramsahoye B."/>
            <person name="Ren Q."/>
            <person name="Restrepo S."/>
            <person name="Roy S."/>
            <person name="Sadanandom A."/>
            <person name="Savidor A."/>
            <person name="Schornack S."/>
            <person name="Schwartz D.C."/>
            <person name="Schumann U.D."/>
            <person name="Schwessinger B."/>
            <person name="Seyer L."/>
            <person name="Sharpe T."/>
            <person name="Silvar C."/>
            <person name="Song J."/>
            <person name="Studholme D.J."/>
            <person name="Sykes S."/>
            <person name="Thines M."/>
            <person name="van de Vondervoort P.J."/>
            <person name="Phuntumart V."/>
            <person name="Wawra S."/>
            <person name="Weide R."/>
            <person name="Win J."/>
            <person name="Young C."/>
            <person name="Zhou S."/>
            <person name="Fry W."/>
            <person name="Meyers B.C."/>
            <person name="van West P."/>
            <person name="Ristaino J."/>
            <person name="Govers F."/>
            <person name="Birch P.R."/>
            <person name="Whisson S.C."/>
            <person name="Judelson H.S."/>
            <person name="Nusbaum C."/>
        </authorList>
    </citation>
    <scope>NUCLEOTIDE SEQUENCE [LARGE SCALE GENOMIC DNA]</scope>
    <source>
        <strain evidence="9">T30-4</strain>
    </source>
</reference>
<dbReference type="EMBL" id="DS029132">
    <property type="protein sequence ID" value="EEY53715.1"/>
    <property type="molecule type" value="Genomic_DNA"/>
</dbReference>
<dbReference type="GeneID" id="9472859"/>
<evidence type="ECO:0000259" key="7">
    <source>
        <dbReference type="Pfam" id="PF22748"/>
    </source>
</evidence>
<evidence type="ECO:0000256" key="1">
    <source>
        <dbReference type="ARBA" id="ARBA00004340"/>
    </source>
</evidence>
<sequence length="108" mass="12233">MAEKVEDAFHNYWLTTKTTPKVALRFLYLHEIGEKTLVNPKFSTWKTAVIDGLQAHDGNRALLQMFNAAKEDPSTKKLVTDLQSALILKWRDAKQTPVCSMACQTPVK</sequence>
<evidence type="ECO:0000256" key="2">
    <source>
        <dbReference type="ARBA" id="ARBA00004613"/>
    </source>
</evidence>
<feature type="domain" description="RxLR effector PexRD54 WY" evidence="7">
    <location>
        <begin position="12"/>
        <end position="45"/>
    </location>
</feature>
<dbReference type="HOGENOM" id="CLU_146356_0_0_1"/>
<keyword evidence="5" id="KW-0732">Signal</keyword>
<evidence type="ECO:0000256" key="3">
    <source>
        <dbReference type="ARBA" id="ARBA00010400"/>
    </source>
</evidence>
<proteinExistence type="inferred from homology"/>
<dbReference type="RefSeq" id="XP_002894730.1">
    <property type="nucleotide sequence ID" value="XM_002894684.1"/>
</dbReference>
<comment type="subcellular location">
    <subcellularLocation>
        <location evidence="1">Host cell</location>
    </subcellularLocation>
    <subcellularLocation>
        <location evidence="2">Secreted</location>
    </subcellularLocation>
</comment>
<dbReference type="VEuPathDB" id="FungiDB:PITG_22013"/>
<dbReference type="Proteomes" id="UP000006643">
    <property type="component" value="Unassembled WGS sequence"/>
</dbReference>
<keyword evidence="9" id="KW-1185">Reference proteome</keyword>
<evidence type="ECO:0000256" key="5">
    <source>
        <dbReference type="ARBA" id="ARBA00022729"/>
    </source>
</evidence>
<dbReference type="OrthoDB" id="127367at2759"/>
<evidence type="ECO:0000313" key="9">
    <source>
        <dbReference type="Proteomes" id="UP000006643"/>
    </source>
</evidence>
<keyword evidence="6" id="KW-0843">Virulence</keyword>
<accession>D0P4W8</accession>
<evidence type="ECO:0000256" key="6">
    <source>
        <dbReference type="ARBA" id="ARBA00023026"/>
    </source>
</evidence>
<dbReference type="Pfam" id="PF22748">
    <property type="entry name" value="PexRD54_WY"/>
    <property type="match status" value="1"/>
</dbReference>
<dbReference type="KEGG" id="pif:PITG_22013"/>